<organism evidence="9 10">
    <name type="scientific">Pseudomonas frederiksbergensis</name>
    <dbReference type="NCBI Taxonomy" id="104087"/>
    <lineage>
        <taxon>Bacteria</taxon>
        <taxon>Pseudomonadati</taxon>
        <taxon>Pseudomonadota</taxon>
        <taxon>Gammaproteobacteria</taxon>
        <taxon>Pseudomonadales</taxon>
        <taxon>Pseudomonadaceae</taxon>
        <taxon>Pseudomonas</taxon>
    </lineage>
</organism>
<dbReference type="SUPFAM" id="SSF158442">
    <property type="entry name" value="DsbB-like"/>
    <property type="match status" value="1"/>
</dbReference>
<keyword evidence="4" id="KW-0813">Transport</keyword>
<evidence type="ECO:0000256" key="2">
    <source>
        <dbReference type="ARBA" id="ARBA00022475"/>
    </source>
</evidence>
<protein>
    <submittedName>
        <fullName evidence="9">Disulfide bond formation protein B</fullName>
    </submittedName>
</protein>
<gene>
    <name evidence="9" type="ORF">JZ00_08010</name>
</gene>
<comment type="caution">
    <text evidence="9">The sequence shown here is derived from an EMBL/GenBank/DDBJ whole genome shotgun (WGS) entry which is preliminary data.</text>
</comment>
<dbReference type="RefSeq" id="WP_039590208.1">
    <property type="nucleotide sequence ID" value="NZ_CP142104.1"/>
</dbReference>
<evidence type="ECO:0000256" key="4">
    <source>
        <dbReference type="ARBA" id="ARBA00022982"/>
    </source>
</evidence>
<evidence type="ECO:0000256" key="3">
    <source>
        <dbReference type="ARBA" id="ARBA00022692"/>
    </source>
</evidence>
<feature type="transmembrane region" description="Helical" evidence="8">
    <location>
        <begin position="140"/>
        <end position="161"/>
    </location>
</feature>
<dbReference type="InterPro" id="IPR023380">
    <property type="entry name" value="DsbB-like_sf"/>
</dbReference>
<dbReference type="AlphaFoldDB" id="A0A0B1Z6D5"/>
<dbReference type="GO" id="GO:0015035">
    <property type="term" value="F:protein-disulfide reductase activity"/>
    <property type="evidence" value="ECO:0007669"/>
    <property type="project" value="InterPro"/>
</dbReference>
<dbReference type="InterPro" id="IPR003752">
    <property type="entry name" value="DiS_bond_form_DsbB/BdbC"/>
</dbReference>
<keyword evidence="3 8" id="KW-0812">Transmembrane</keyword>
<accession>A0A0B1Z6D5</accession>
<evidence type="ECO:0000256" key="8">
    <source>
        <dbReference type="SAM" id="Phobius"/>
    </source>
</evidence>
<name>A0A0B1Z6D5_9PSED</name>
<evidence type="ECO:0000256" key="7">
    <source>
        <dbReference type="ARBA" id="ARBA00023284"/>
    </source>
</evidence>
<evidence type="ECO:0000256" key="5">
    <source>
        <dbReference type="ARBA" id="ARBA00022989"/>
    </source>
</evidence>
<dbReference type="Proteomes" id="UP000030949">
    <property type="component" value="Unassembled WGS sequence"/>
</dbReference>
<dbReference type="Gene3D" id="1.20.1550.10">
    <property type="entry name" value="DsbB-like"/>
    <property type="match status" value="1"/>
</dbReference>
<comment type="subcellular location">
    <subcellularLocation>
        <location evidence="1">Cell membrane</location>
        <topology evidence="1">Multi-pass membrane protein</topology>
    </subcellularLocation>
</comment>
<proteinExistence type="predicted"/>
<dbReference type="OrthoDB" id="3711263at2"/>
<evidence type="ECO:0000313" key="10">
    <source>
        <dbReference type="Proteomes" id="UP000030949"/>
    </source>
</evidence>
<reference evidence="10" key="1">
    <citation type="submission" date="2015-03" db="EMBL/GenBank/DDBJ databases">
        <title>Pseudomonas frederiksbergensis hydrocarbon degrader.</title>
        <authorList>
            <person name="Brown L.M."/>
            <person name="Ruiz O.N."/>
            <person name="Mueller S."/>
            <person name="Gunasekera T.S."/>
        </authorList>
    </citation>
    <scope>NUCLEOTIDE SEQUENCE [LARGE SCALE GENOMIC DNA]</scope>
    <source>
        <strain evidence="10">SI8</strain>
    </source>
</reference>
<evidence type="ECO:0000256" key="1">
    <source>
        <dbReference type="ARBA" id="ARBA00004651"/>
    </source>
</evidence>
<dbReference type="EMBL" id="JQGJ01000004">
    <property type="protein sequence ID" value="KHK64977.1"/>
    <property type="molecule type" value="Genomic_DNA"/>
</dbReference>
<dbReference type="PANTHER" id="PTHR36570">
    <property type="entry name" value="DISULFIDE BOND FORMATION PROTEIN B"/>
    <property type="match status" value="1"/>
</dbReference>
<dbReference type="PANTHER" id="PTHR36570:SF3">
    <property type="entry name" value="DISULFIDE BOND FORMATION PROTEIN B"/>
    <property type="match status" value="1"/>
</dbReference>
<dbReference type="Pfam" id="PF02600">
    <property type="entry name" value="DsbB"/>
    <property type="match status" value="1"/>
</dbReference>
<keyword evidence="6 8" id="KW-0472">Membrane</keyword>
<keyword evidence="4" id="KW-0249">Electron transport</keyword>
<sequence length="180" mass="19428">MSLASSRFLFLMASIAAALAIGIASYLEYVVGLSPCSLCILQRLCLMLFFMSCLAACVHGPGQKGSVIYAAMGGAFASGGLVLAWRNVLAQTDSVELLPDCVTHLRGADSWWHAMRHVANGLIDCATVTWTLFDLSIPEWSLLFFLAVAVSMTYLLLRLAWDALVGPFSGKTSQFVRALD</sequence>
<dbReference type="InterPro" id="IPR050183">
    <property type="entry name" value="DsbB"/>
</dbReference>
<feature type="transmembrane region" description="Helical" evidence="8">
    <location>
        <begin position="40"/>
        <end position="60"/>
    </location>
</feature>
<evidence type="ECO:0000256" key="6">
    <source>
        <dbReference type="ARBA" id="ARBA00023136"/>
    </source>
</evidence>
<feature type="transmembrane region" description="Helical" evidence="8">
    <location>
        <begin position="67"/>
        <end position="85"/>
    </location>
</feature>
<dbReference type="GO" id="GO:0006457">
    <property type="term" value="P:protein folding"/>
    <property type="evidence" value="ECO:0007669"/>
    <property type="project" value="InterPro"/>
</dbReference>
<evidence type="ECO:0000313" key="9">
    <source>
        <dbReference type="EMBL" id="KHK64977.1"/>
    </source>
</evidence>
<keyword evidence="5 8" id="KW-1133">Transmembrane helix</keyword>
<dbReference type="GO" id="GO:0005886">
    <property type="term" value="C:plasma membrane"/>
    <property type="evidence" value="ECO:0007669"/>
    <property type="project" value="UniProtKB-SubCell"/>
</dbReference>
<keyword evidence="2" id="KW-1003">Cell membrane</keyword>
<keyword evidence="7" id="KW-0676">Redox-active center</keyword>